<dbReference type="GO" id="GO:0006952">
    <property type="term" value="P:defense response"/>
    <property type="evidence" value="ECO:0007669"/>
    <property type="project" value="InterPro"/>
</dbReference>
<dbReference type="SUPFAM" id="SSF55961">
    <property type="entry name" value="Bet v1-like"/>
    <property type="match status" value="1"/>
</dbReference>
<sequence>MEEMHMIRTLNNCLYSIRHESHGYTREMALSGKKVAQFDIKSDCDVFHELWKTNPHHIPTLSPTTYQNCQTLEGEAGTVGCVLLWHYFHDGKDSTVKTLIHEIDEAKKSITFKALDGSDILEFYKTFVVHVHVDTHGSDNLVTWTIEYEKLNPDVPDPDTLLEFFKKVTKDIEAHHLKN</sequence>
<gene>
    <name evidence="2" type="ORF">LSAT_V11C300123300</name>
</gene>
<dbReference type="Proteomes" id="UP000235145">
    <property type="component" value="Unassembled WGS sequence"/>
</dbReference>
<reference evidence="2 3" key="1">
    <citation type="journal article" date="2017" name="Nat. Commun.">
        <title>Genome assembly with in vitro proximity ligation data and whole-genome triplication in lettuce.</title>
        <authorList>
            <person name="Reyes-Chin-Wo S."/>
            <person name="Wang Z."/>
            <person name="Yang X."/>
            <person name="Kozik A."/>
            <person name="Arikit S."/>
            <person name="Song C."/>
            <person name="Xia L."/>
            <person name="Froenicke L."/>
            <person name="Lavelle D.O."/>
            <person name="Truco M.J."/>
            <person name="Xia R."/>
            <person name="Zhu S."/>
            <person name="Xu C."/>
            <person name="Xu H."/>
            <person name="Xu X."/>
            <person name="Cox K."/>
            <person name="Korf I."/>
            <person name="Meyers B.C."/>
            <person name="Michelmore R.W."/>
        </authorList>
    </citation>
    <scope>NUCLEOTIDE SEQUENCE [LARGE SCALE GENOMIC DNA]</scope>
    <source>
        <strain evidence="3">cv. Salinas</strain>
        <tissue evidence="2">Seedlings</tissue>
    </source>
</reference>
<dbReference type="Pfam" id="PF00407">
    <property type="entry name" value="Bet_v_1"/>
    <property type="match status" value="1"/>
</dbReference>
<evidence type="ECO:0000313" key="2">
    <source>
        <dbReference type="EMBL" id="KAJ0217478.1"/>
    </source>
</evidence>
<dbReference type="Gene3D" id="3.30.530.20">
    <property type="match status" value="1"/>
</dbReference>
<evidence type="ECO:0000313" key="3">
    <source>
        <dbReference type="Proteomes" id="UP000235145"/>
    </source>
</evidence>
<dbReference type="SMART" id="SM01037">
    <property type="entry name" value="Bet_v_1"/>
    <property type="match status" value="1"/>
</dbReference>
<dbReference type="InterPro" id="IPR051761">
    <property type="entry name" value="MLP-like_ligand-binding"/>
</dbReference>
<evidence type="ECO:0000259" key="1">
    <source>
        <dbReference type="SMART" id="SM01037"/>
    </source>
</evidence>
<feature type="domain" description="Bet v I/Major latex protein" evidence="1">
    <location>
        <begin position="29"/>
        <end position="179"/>
    </location>
</feature>
<protein>
    <recommendedName>
        <fullName evidence="1">Bet v I/Major latex protein domain-containing protein</fullName>
    </recommendedName>
</protein>
<keyword evidence="3" id="KW-1185">Reference proteome</keyword>
<dbReference type="InterPro" id="IPR023393">
    <property type="entry name" value="START-like_dom_sf"/>
</dbReference>
<name>A0A9R1W7W1_LACSA</name>
<comment type="caution">
    <text evidence="2">The sequence shown here is derived from an EMBL/GenBank/DDBJ whole genome shotgun (WGS) entry which is preliminary data.</text>
</comment>
<organism evidence="2 3">
    <name type="scientific">Lactuca sativa</name>
    <name type="common">Garden lettuce</name>
    <dbReference type="NCBI Taxonomy" id="4236"/>
    <lineage>
        <taxon>Eukaryota</taxon>
        <taxon>Viridiplantae</taxon>
        <taxon>Streptophyta</taxon>
        <taxon>Embryophyta</taxon>
        <taxon>Tracheophyta</taxon>
        <taxon>Spermatophyta</taxon>
        <taxon>Magnoliopsida</taxon>
        <taxon>eudicotyledons</taxon>
        <taxon>Gunneridae</taxon>
        <taxon>Pentapetalae</taxon>
        <taxon>asterids</taxon>
        <taxon>campanulids</taxon>
        <taxon>Asterales</taxon>
        <taxon>Asteraceae</taxon>
        <taxon>Cichorioideae</taxon>
        <taxon>Cichorieae</taxon>
        <taxon>Lactucinae</taxon>
        <taxon>Lactuca</taxon>
    </lineage>
</organism>
<proteinExistence type="predicted"/>
<accession>A0A9R1W7W1</accession>
<dbReference type="PANTHER" id="PTHR31907">
    <property type="entry name" value="MLP-LIKE PROTEIN 423"/>
    <property type="match status" value="1"/>
</dbReference>
<dbReference type="CDD" id="cd07816">
    <property type="entry name" value="Bet_v1-like"/>
    <property type="match status" value="1"/>
</dbReference>
<dbReference type="EMBL" id="NBSK02000003">
    <property type="protein sequence ID" value="KAJ0217478.1"/>
    <property type="molecule type" value="Genomic_DNA"/>
</dbReference>
<dbReference type="InterPro" id="IPR000916">
    <property type="entry name" value="Bet_v_I/MLP"/>
</dbReference>
<dbReference type="AlphaFoldDB" id="A0A9R1W7W1"/>